<dbReference type="RefSeq" id="WP_378132651.1">
    <property type="nucleotide sequence ID" value="NZ_JBHSMI010000023.1"/>
</dbReference>
<organism evidence="2 3">
    <name type="scientific">Cohnella soli</name>
    <dbReference type="NCBI Taxonomy" id="425005"/>
    <lineage>
        <taxon>Bacteria</taxon>
        <taxon>Bacillati</taxon>
        <taxon>Bacillota</taxon>
        <taxon>Bacilli</taxon>
        <taxon>Bacillales</taxon>
        <taxon>Paenibacillaceae</taxon>
        <taxon>Cohnella</taxon>
    </lineage>
</organism>
<comment type="caution">
    <text evidence="2">The sequence shown here is derived from an EMBL/GenBank/DDBJ whole genome shotgun (WGS) entry which is preliminary data.</text>
</comment>
<evidence type="ECO:0000259" key="1">
    <source>
        <dbReference type="Pfam" id="PF01243"/>
    </source>
</evidence>
<dbReference type="Pfam" id="PF01243">
    <property type="entry name" value="PNPOx_N"/>
    <property type="match status" value="1"/>
</dbReference>
<dbReference type="SUPFAM" id="SSF50475">
    <property type="entry name" value="FMN-binding split barrel"/>
    <property type="match status" value="1"/>
</dbReference>
<proteinExistence type="predicted"/>
<protein>
    <submittedName>
        <fullName evidence="2">Pyridoxamine 5'-phosphate oxidase family protein</fullName>
    </submittedName>
</protein>
<evidence type="ECO:0000313" key="3">
    <source>
        <dbReference type="Proteomes" id="UP001596113"/>
    </source>
</evidence>
<evidence type="ECO:0000313" key="2">
    <source>
        <dbReference type="EMBL" id="MFC5403367.1"/>
    </source>
</evidence>
<dbReference type="InterPro" id="IPR012349">
    <property type="entry name" value="Split_barrel_FMN-bd"/>
</dbReference>
<dbReference type="Proteomes" id="UP001596113">
    <property type="component" value="Unassembled WGS sequence"/>
</dbReference>
<dbReference type="InterPro" id="IPR011576">
    <property type="entry name" value="Pyridox_Oxase_N"/>
</dbReference>
<dbReference type="PANTHER" id="PTHR39336:SF1">
    <property type="entry name" value="PYRIDOXAMINE PHOSPHATE OXIDASE FAMILY PROTEIN (AFU_ORTHOLOGUE AFUA_6G11440)"/>
    <property type="match status" value="1"/>
</dbReference>
<name>A0ABW0HTE1_9BACL</name>
<feature type="domain" description="Pyridoxamine 5'-phosphate oxidase N-terminal" evidence="1">
    <location>
        <begin position="10"/>
        <end position="133"/>
    </location>
</feature>
<keyword evidence="3" id="KW-1185">Reference proteome</keyword>
<gene>
    <name evidence="2" type="ORF">ACFPOF_11560</name>
</gene>
<reference evidence="3" key="1">
    <citation type="journal article" date="2019" name="Int. J. Syst. Evol. Microbiol.">
        <title>The Global Catalogue of Microorganisms (GCM) 10K type strain sequencing project: providing services to taxonomists for standard genome sequencing and annotation.</title>
        <authorList>
            <consortium name="The Broad Institute Genomics Platform"/>
            <consortium name="The Broad Institute Genome Sequencing Center for Infectious Disease"/>
            <person name="Wu L."/>
            <person name="Ma J."/>
        </authorList>
    </citation>
    <scope>NUCLEOTIDE SEQUENCE [LARGE SCALE GENOMIC DNA]</scope>
    <source>
        <strain evidence="3">CGMCC 1.18575</strain>
    </source>
</reference>
<dbReference type="EMBL" id="JBHSMI010000023">
    <property type="protein sequence ID" value="MFC5403367.1"/>
    <property type="molecule type" value="Genomic_DNA"/>
</dbReference>
<accession>A0ABW0HTE1</accession>
<dbReference type="PANTHER" id="PTHR39336">
    <property type="entry name" value="PYRIDOXAMINE PHOSPHATE OXIDASE FAMILY PROTEIN (AFU_ORTHOLOGUE AFUA_6G11440)"/>
    <property type="match status" value="1"/>
</dbReference>
<sequence length="190" mass="21034">MGKQFESILPQHAEFISMQKIYFVGSAPLSADGHVNLSPKGHDSLRVLTPNRVAYLDLTGSGNETSAHIAENGRITIMFCAFEGPPNILRLYGDGTVILPGTEEWATLFPLFDPLPGARQIIVVDVHLVQTSCGYAVPFMDYQEDRPTLNRWAEQKGEEGLVAYWQEKNMRTIDGMPTPLGRSLFASHDA</sequence>
<dbReference type="Gene3D" id="2.30.110.10">
    <property type="entry name" value="Electron Transport, Fmn-binding Protein, Chain A"/>
    <property type="match status" value="1"/>
</dbReference>